<dbReference type="OrthoDB" id="2290221at2759"/>
<protein>
    <submittedName>
        <fullName evidence="2">Uncharacterized protein</fullName>
    </submittedName>
</protein>
<feature type="region of interest" description="Disordered" evidence="1">
    <location>
        <begin position="377"/>
        <end position="445"/>
    </location>
</feature>
<feature type="compositionally biased region" description="Polar residues" evidence="1">
    <location>
        <begin position="394"/>
        <end position="421"/>
    </location>
</feature>
<accession>K1VXI4</accession>
<sequence length="508" mass="54655">MAPPTPTKLANLAIHTNHGTNISGPSSARPNLSVNVDRSDTHSLAPSVGASSFWSDKKLPRLPKRKWVLGAYDNKLVSSTLSQLPPIPPRSPSGVSATSTAAFSIPSTSPQKSLAPASLPNLPTRYISASPPSSSAGGVLVLPDGTTLATGDNGGRPERDPAPSTSMMHAVAHSSPNSPWSLLTVHVLPVFAGSPLRTPIEDLNSHISSASQRTPASRLVHVLTSDLRDLIASGMFTLKAKFDGLEENKLVSRTAEVWNFFWGQILPIRDVPSSSTARPAAIIQEPPIPVRHILLSAFLLHILLPLLPRLIPLVAAIQTEDGGPDLQRLLQMSLVLSTQARYSSFFPTLSPHEAHLRDEETRESVEELGRAVRWSMAVAGQRQEQRPAPERQHSNASSIDSGNGSAAPTRPTLQRGPSVSQAGRLRRRRGTLGNGTQLDREGRAVSGIESIYEDNEQTLKEQHPALNDSVRTVRGWDQTHRRQDSSGSGSEVTNISATVSNVSHTSRR</sequence>
<dbReference type="eggNOG" id="ENOG502RZ40">
    <property type="taxonomic scope" value="Eukaryota"/>
</dbReference>
<dbReference type="InterPro" id="IPR013745">
    <property type="entry name" value="Bit61/PRR5"/>
</dbReference>
<reference evidence="2 3" key="1">
    <citation type="journal article" date="2012" name="Eukaryot. Cell">
        <title>Genome sequence of the Trichosporon asahii environmental strain CBS 8904.</title>
        <authorList>
            <person name="Yang R.Y."/>
            <person name="Li H.T."/>
            <person name="Zhu H."/>
            <person name="Zhou G.P."/>
            <person name="Wang M."/>
            <person name="Wang L."/>
        </authorList>
    </citation>
    <scope>NUCLEOTIDE SEQUENCE [LARGE SCALE GENOMIC DNA]</scope>
    <source>
        <strain evidence="2 3">CBS 8904</strain>
    </source>
</reference>
<dbReference type="AlphaFoldDB" id="K1VXI4"/>
<dbReference type="Proteomes" id="UP000006757">
    <property type="component" value="Unassembled WGS sequence"/>
</dbReference>
<dbReference type="Pfam" id="PF08539">
    <property type="entry name" value="HbrB"/>
    <property type="match status" value="1"/>
</dbReference>
<dbReference type="EMBL" id="AMBO01000313">
    <property type="protein sequence ID" value="EKD01513.1"/>
    <property type="molecule type" value="Genomic_DNA"/>
</dbReference>
<dbReference type="OMA" id="SIYEDNE"/>
<feature type="compositionally biased region" description="Polar residues" evidence="1">
    <location>
        <begin position="93"/>
        <end position="112"/>
    </location>
</feature>
<feature type="compositionally biased region" description="Basic and acidic residues" evidence="1">
    <location>
        <begin position="383"/>
        <end position="393"/>
    </location>
</feature>
<feature type="region of interest" description="Disordered" evidence="1">
    <location>
        <begin position="457"/>
        <end position="508"/>
    </location>
</feature>
<proteinExistence type="predicted"/>
<evidence type="ECO:0000256" key="1">
    <source>
        <dbReference type="SAM" id="MobiDB-lite"/>
    </source>
</evidence>
<name>K1VXI4_TRIAC</name>
<dbReference type="InParanoid" id="K1VXI4"/>
<organism evidence="2 3">
    <name type="scientific">Trichosporon asahii var. asahii (strain CBS 8904)</name>
    <name type="common">Yeast</name>
    <dbReference type="NCBI Taxonomy" id="1220162"/>
    <lineage>
        <taxon>Eukaryota</taxon>
        <taxon>Fungi</taxon>
        <taxon>Dikarya</taxon>
        <taxon>Basidiomycota</taxon>
        <taxon>Agaricomycotina</taxon>
        <taxon>Tremellomycetes</taxon>
        <taxon>Trichosporonales</taxon>
        <taxon>Trichosporonaceae</taxon>
        <taxon>Trichosporon</taxon>
    </lineage>
</organism>
<evidence type="ECO:0000313" key="2">
    <source>
        <dbReference type="EMBL" id="EKD01513.1"/>
    </source>
</evidence>
<dbReference type="PANTHER" id="PTHR32428:SF2">
    <property type="entry name" value="TARGET OF RAPAMYCIN COMPLEX 2 SUBUNIT BIT61-RELATED"/>
    <property type="match status" value="1"/>
</dbReference>
<keyword evidence="3" id="KW-1185">Reference proteome</keyword>
<feature type="region of interest" description="Disordered" evidence="1">
    <location>
        <begin position="145"/>
        <end position="171"/>
    </location>
</feature>
<feature type="region of interest" description="Disordered" evidence="1">
    <location>
        <begin position="83"/>
        <end position="116"/>
    </location>
</feature>
<comment type="caution">
    <text evidence="2">The sequence shown here is derived from an EMBL/GenBank/DDBJ whole genome shotgun (WGS) entry which is preliminary data.</text>
</comment>
<dbReference type="GO" id="GO:0031932">
    <property type="term" value="C:TORC2 complex"/>
    <property type="evidence" value="ECO:0007669"/>
    <property type="project" value="TreeGrafter"/>
</dbReference>
<dbReference type="HOGENOM" id="CLU_544208_0_0_1"/>
<dbReference type="STRING" id="1220162.K1VXI4"/>
<dbReference type="PANTHER" id="PTHR32428">
    <property type="entry name" value="TARGET OF RAPAMYCIN COMPLEX 2 SUBUNIT BIT61-RELATED"/>
    <property type="match status" value="1"/>
</dbReference>
<evidence type="ECO:0000313" key="3">
    <source>
        <dbReference type="Proteomes" id="UP000006757"/>
    </source>
</evidence>
<feature type="compositionally biased region" description="Polar residues" evidence="1">
    <location>
        <begin position="485"/>
        <end position="508"/>
    </location>
</feature>
<gene>
    <name evidence="2" type="ORF">A1Q2_04074</name>
</gene>
<dbReference type="GO" id="GO:0038203">
    <property type="term" value="P:TORC2 signaling"/>
    <property type="evidence" value="ECO:0007669"/>
    <property type="project" value="TreeGrafter"/>
</dbReference>